<accession>A0ABM7RRP0</accession>
<dbReference type="RefSeq" id="WP_096511785.1">
    <property type="nucleotide sequence ID" value="NZ_AP017423.2"/>
</dbReference>
<evidence type="ECO:0000313" key="3">
    <source>
        <dbReference type="Proteomes" id="UP000218595"/>
    </source>
</evidence>
<gene>
    <name evidence="2" type="ORF">LAB08_R26330</name>
</gene>
<evidence type="ECO:0000256" key="1">
    <source>
        <dbReference type="SAM" id="Coils"/>
    </source>
</evidence>
<protein>
    <submittedName>
        <fullName evidence="2">Uncharacterized protein</fullName>
    </submittedName>
</protein>
<reference evidence="2 3" key="1">
    <citation type="submission" date="2016-04" db="EMBL/GenBank/DDBJ databases">
        <title>Complete genome sequence of Pseudomonas sp. LAB-08 isolated from TCE contaminated aquifer soil.</title>
        <authorList>
            <person name="Dohra H."/>
            <person name="Suzuki K."/>
            <person name="Fatma A."/>
            <person name="Inuzuka Y."/>
            <person name="Honjo M."/>
            <person name="Tashiro Y."/>
            <person name="Futamata H."/>
        </authorList>
    </citation>
    <scope>NUCLEOTIDE SEQUENCE [LARGE SCALE GENOMIC DNA]</scope>
    <source>
        <strain evidence="2 3">LAB-08</strain>
    </source>
</reference>
<dbReference type="EMBL" id="AP017423">
    <property type="protein sequence ID" value="BCX67993.1"/>
    <property type="molecule type" value="Genomic_DNA"/>
</dbReference>
<organism evidence="2 3">
    <name type="scientific">Pseudomonas izuensis</name>
    <dbReference type="NCBI Taxonomy" id="2684212"/>
    <lineage>
        <taxon>Bacteria</taxon>
        <taxon>Pseudomonadati</taxon>
        <taxon>Pseudomonadota</taxon>
        <taxon>Gammaproteobacteria</taxon>
        <taxon>Pseudomonadales</taxon>
        <taxon>Pseudomonadaceae</taxon>
        <taxon>Pseudomonas</taxon>
    </lineage>
</organism>
<feature type="coiled-coil region" evidence="1">
    <location>
        <begin position="18"/>
        <end position="45"/>
    </location>
</feature>
<keyword evidence="3" id="KW-1185">Reference proteome</keyword>
<proteinExistence type="predicted"/>
<sequence>MVDPHETMGSVGQIAAERDALQQRLDKADCAAHELQRQLDLAKTLMTRLLAASYASTGKPSAPLTNWGLNEIDVVEREMACFLNPVNEAGGRFDSGFGHHEYQGLA</sequence>
<dbReference type="Proteomes" id="UP000218595">
    <property type="component" value="Chromosome"/>
</dbReference>
<keyword evidence="1" id="KW-0175">Coiled coil</keyword>
<evidence type="ECO:0000313" key="2">
    <source>
        <dbReference type="EMBL" id="BCX67993.1"/>
    </source>
</evidence>
<name>A0ABM7RRP0_9PSED</name>